<dbReference type="KEGG" id="gfo:GFO_0727"/>
<dbReference type="STRING" id="411154.GFO_0727"/>
<dbReference type="HOGENOM" id="CLU_3025918_0_0_10"/>
<reference evidence="1 2" key="1">
    <citation type="journal article" date="2006" name="Environ. Microbiol.">
        <title>Whole genome analysis of the marine Bacteroidetes'Gramella forsetii' reveals adaptations to degradation of polymeric organic matter.</title>
        <authorList>
            <person name="Bauer M."/>
            <person name="Kube M."/>
            <person name="Teeling H."/>
            <person name="Richter M."/>
            <person name="Lombardot T."/>
            <person name="Allers E."/>
            <person name="Wuerdemann C.A."/>
            <person name="Quast C."/>
            <person name="Kuhl H."/>
            <person name="Knaust F."/>
            <person name="Woebken D."/>
            <person name="Bischof K."/>
            <person name="Mussmann M."/>
            <person name="Choudhuri J.V."/>
            <person name="Meyer F."/>
            <person name="Reinhardt R."/>
            <person name="Amann R.I."/>
            <person name="Gloeckner F.O."/>
        </authorList>
    </citation>
    <scope>NUCLEOTIDE SEQUENCE [LARGE SCALE GENOMIC DNA]</scope>
    <source>
        <strain evidence="1 2">KT0803</strain>
    </source>
</reference>
<proteinExistence type="predicted"/>
<evidence type="ECO:0000313" key="2">
    <source>
        <dbReference type="Proteomes" id="UP000000755"/>
    </source>
</evidence>
<accession>A0LZA9</accession>
<gene>
    <name evidence="1" type="ordered locus">GFO_0727</name>
</gene>
<dbReference type="AlphaFoldDB" id="A0LZA9"/>
<organism evidence="1 2">
    <name type="scientific">Christiangramia forsetii (strain DSM 17595 / CGMCC 1.15422 / KT0803)</name>
    <name type="common">Gramella forsetii</name>
    <dbReference type="NCBI Taxonomy" id="411154"/>
    <lineage>
        <taxon>Bacteria</taxon>
        <taxon>Pseudomonadati</taxon>
        <taxon>Bacteroidota</taxon>
        <taxon>Flavobacteriia</taxon>
        <taxon>Flavobacteriales</taxon>
        <taxon>Flavobacteriaceae</taxon>
        <taxon>Christiangramia</taxon>
    </lineage>
</organism>
<dbReference type="EMBL" id="CU207366">
    <property type="protein sequence ID" value="CAL65704.1"/>
    <property type="molecule type" value="Genomic_DNA"/>
</dbReference>
<sequence length="55" mass="6791">MLFIWNANFCLFFNRIHLFIDLYFLTYRKSNAMPEIDKIQELEFKTLIINVLNFK</sequence>
<evidence type="ECO:0000313" key="1">
    <source>
        <dbReference type="EMBL" id="CAL65704.1"/>
    </source>
</evidence>
<protein>
    <submittedName>
        <fullName evidence="1">Uncharacterized protein</fullName>
    </submittedName>
</protein>
<dbReference type="Proteomes" id="UP000000755">
    <property type="component" value="Chromosome"/>
</dbReference>
<name>A0LZA9_CHRFK</name>